<gene>
    <name evidence="1" type="ORF">AVDCRST_MAG37-2571</name>
</gene>
<proteinExistence type="predicted"/>
<reference evidence="1" key="1">
    <citation type="submission" date="2020-02" db="EMBL/GenBank/DDBJ databases">
        <authorList>
            <person name="Meier V. D."/>
        </authorList>
    </citation>
    <scope>NUCLEOTIDE SEQUENCE</scope>
    <source>
        <strain evidence="1">AVDCRST_MAG37</strain>
    </source>
</reference>
<accession>A0A6J4QY16</accession>
<protein>
    <submittedName>
        <fullName evidence="1">Uncharacterized protein</fullName>
    </submittedName>
</protein>
<name>A0A6J4QY16_9ACTN</name>
<evidence type="ECO:0000313" key="1">
    <source>
        <dbReference type="EMBL" id="CAA9452894.1"/>
    </source>
</evidence>
<dbReference type="EMBL" id="CADCVD010000126">
    <property type="protein sequence ID" value="CAA9452894.1"/>
    <property type="molecule type" value="Genomic_DNA"/>
</dbReference>
<organism evidence="1">
    <name type="scientific">uncultured Rubrobacteraceae bacterium</name>
    <dbReference type="NCBI Taxonomy" id="349277"/>
    <lineage>
        <taxon>Bacteria</taxon>
        <taxon>Bacillati</taxon>
        <taxon>Actinomycetota</taxon>
        <taxon>Rubrobacteria</taxon>
        <taxon>Rubrobacterales</taxon>
        <taxon>Rubrobacteraceae</taxon>
        <taxon>environmental samples</taxon>
    </lineage>
</organism>
<sequence>MPGVRLQYPHPIRSIPLYFSRIEGESVGAPEKVRRKPGYSSDETL</sequence>
<dbReference type="AlphaFoldDB" id="A0A6J4QY16"/>